<evidence type="ECO:0000256" key="3">
    <source>
        <dbReference type="ARBA" id="ARBA00022692"/>
    </source>
</evidence>
<dbReference type="PANTHER" id="PTHR43080">
    <property type="entry name" value="CBS DOMAIN-CONTAINING PROTEIN CBSX3, MITOCHONDRIAL"/>
    <property type="match status" value="1"/>
</dbReference>
<dbReference type="Pfam" id="PF10335">
    <property type="entry name" value="DUF294_C"/>
    <property type="match status" value="1"/>
</dbReference>
<evidence type="ECO:0000256" key="4">
    <source>
        <dbReference type="ARBA" id="ARBA00022989"/>
    </source>
</evidence>
<accession>A0A4R3I9N5</accession>
<dbReference type="SUPFAM" id="SSF54631">
    <property type="entry name" value="CBS-domain pair"/>
    <property type="match status" value="1"/>
</dbReference>
<name>A0A4R3I9N5_9GAMM</name>
<comment type="caution">
    <text evidence="11">The sequence shown here is derived from an EMBL/GenBank/DDBJ whole genome shotgun (WGS) entry which is preliminary data.</text>
</comment>
<dbReference type="GO" id="GO:0005886">
    <property type="term" value="C:plasma membrane"/>
    <property type="evidence" value="ECO:0007669"/>
    <property type="project" value="UniProtKB-SubCell"/>
</dbReference>
<feature type="domain" description="CBS" evidence="10">
    <location>
        <begin position="437"/>
        <end position="494"/>
    </location>
</feature>
<dbReference type="InterPro" id="IPR035965">
    <property type="entry name" value="PAS-like_dom_sf"/>
</dbReference>
<keyword evidence="6 9" id="KW-0472">Membrane</keyword>
<dbReference type="InterPro" id="IPR051257">
    <property type="entry name" value="Diverse_CBS-Domain"/>
</dbReference>
<dbReference type="PANTHER" id="PTHR43080:SF2">
    <property type="entry name" value="CBS DOMAIN-CONTAINING PROTEIN"/>
    <property type="match status" value="1"/>
</dbReference>
<evidence type="ECO:0000256" key="9">
    <source>
        <dbReference type="SAM" id="Phobius"/>
    </source>
</evidence>
<dbReference type="Pfam" id="PF03445">
    <property type="entry name" value="DUF294"/>
    <property type="match status" value="1"/>
</dbReference>
<evidence type="ECO:0000256" key="8">
    <source>
        <dbReference type="SAM" id="Coils"/>
    </source>
</evidence>
<keyword evidence="2" id="KW-1003">Cell membrane</keyword>
<feature type="coiled-coil region" evidence="8">
    <location>
        <begin position="218"/>
        <end position="245"/>
    </location>
</feature>
<dbReference type="InterPro" id="IPR018821">
    <property type="entry name" value="DUF294_put_nucleoTrafse_sb-bd"/>
</dbReference>
<keyword evidence="8" id="KW-0175">Coiled coil</keyword>
<protein>
    <submittedName>
        <fullName evidence="11">Signal-transduction protein with cAMP-binding, CBS, and nucleotidyltransferase domain</fullName>
    </submittedName>
</protein>
<evidence type="ECO:0000256" key="6">
    <source>
        <dbReference type="ARBA" id="ARBA00023136"/>
    </source>
</evidence>
<proteinExistence type="predicted"/>
<dbReference type="SMART" id="SM00116">
    <property type="entry name" value="CBS"/>
    <property type="match status" value="2"/>
</dbReference>
<dbReference type="CDD" id="cd05401">
    <property type="entry name" value="NT_GlnE_GlnD_like"/>
    <property type="match status" value="1"/>
</dbReference>
<evidence type="ECO:0000259" key="10">
    <source>
        <dbReference type="PROSITE" id="PS51371"/>
    </source>
</evidence>
<dbReference type="InterPro" id="IPR033480">
    <property type="entry name" value="sCache_2"/>
</dbReference>
<comment type="subcellular location">
    <subcellularLocation>
        <location evidence="1">Cell membrane</location>
        <topology evidence="1">Multi-pass membrane protein</topology>
    </subcellularLocation>
</comment>
<dbReference type="SMART" id="SM01049">
    <property type="entry name" value="Cache_2"/>
    <property type="match status" value="1"/>
</dbReference>
<keyword evidence="4 9" id="KW-1133">Transmembrane helix</keyword>
<dbReference type="GO" id="GO:0008773">
    <property type="term" value="F:[protein-PII] uridylyltransferase activity"/>
    <property type="evidence" value="ECO:0007669"/>
    <property type="project" value="InterPro"/>
</dbReference>
<evidence type="ECO:0000256" key="1">
    <source>
        <dbReference type="ARBA" id="ARBA00004651"/>
    </source>
</evidence>
<dbReference type="EMBL" id="SLZR01000002">
    <property type="protein sequence ID" value="TCS43118.1"/>
    <property type="molecule type" value="Genomic_DNA"/>
</dbReference>
<dbReference type="AlphaFoldDB" id="A0A4R3I9N5"/>
<dbReference type="PROSITE" id="PS51371">
    <property type="entry name" value="CBS"/>
    <property type="match status" value="2"/>
</dbReference>
<dbReference type="InterPro" id="IPR000644">
    <property type="entry name" value="CBS_dom"/>
</dbReference>
<keyword evidence="11" id="KW-0808">Transferase</keyword>
<feature type="transmembrane region" description="Helical" evidence="9">
    <location>
        <begin position="12"/>
        <end position="35"/>
    </location>
</feature>
<dbReference type="InterPro" id="IPR043519">
    <property type="entry name" value="NT_sf"/>
</dbReference>
<dbReference type="InterPro" id="IPR046342">
    <property type="entry name" value="CBS_dom_sf"/>
</dbReference>
<dbReference type="InterPro" id="IPR005105">
    <property type="entry name" value="GlnD_Uridyltrans_N"/>
</dbReference>
<evidence type="ECO:0000313" key="11">
    <source>
        <dbReference type="EMBL" id="TCS43118.1"/>
    </source>
</evidence>
<dbReference type="SUPFAM" id="SSF81301">
    <property type="entry name" value="Nucleotidyltransferase"/>
    <property type="match status" value="1"/>
</dbReference>
<dbReference type="Pfam" id="PF17200">
    <property type="entry name" value="sCache_2"/>
    <property type="match status" value="1"/>
</dbReference>
<keyword evidence="12" id="KW-1185">Reference proteome</keyword>
<dbReference type="SUPFAM" id="SSF55785">
    <property type="entry name" value="PYP-like sensor domain (PAS domain)"/>
    <property type="match status" value="1"/>
</dbReference>
<evidence type="ECO:0000256" key="5">
    <source>
        <dbReference type="ARBA" id="ARBA00023122"/>
    </source>
</evidence>
<sequence>MNNHNQRFIYSIVIPTIAAIAMFVVVLFVIIIPMFERSMMDKKQETIIELTNAAWSVLAEYEQAHLNGEYSLEEAQQKAADHIGNMRYGKEQKDYFWVISEGLTMIMHPYRPDLLQTNLAGFTDDHENKLFENAAELVASEGEGIIRYYWQWKDDDTRVVPKLSYVKGFPQWQWIVGTGIYLDDVDAEIRNLKQRLLVISLLIVGFTTLVLFYVLRQTNSIEQRRQLAEQQLKQSLQKYKSLVEASSEGTLMVVNEKVVYANSKFLDSLNLEPGHDIVGEDVSHVFSEDWQQLVSGIDDPKQTSSFELKLLNAKAGRETVVASVSLVGEAAQGGYIVLVKKVTEQKRLRLDAERFADDIQLSLQMMNQPVNNLVRPNAYCSLNTHITDAAQLMTDHKTKFVCVKSENSVIGVVTDTDLRARVLAQPQFSDRAVSYIMTSPIKTINKDALLFEAVLKFKKEHVSHLLVENEVGQIVGHISNQQCLEMQRNSLSYLMKEIEDCSVIEELKRIYKRVPLLIQAVFTSTDNINSVSRIISSIADAISVRVIDLAQQQIGKPPCEFAFVVMGSEARGEQTLKTDQDNAIIFESDSPAYKDYFLKLAQIVNENLHAIGYARCNGDLMAGNPEWCNPLAFWKAQFDQWIVSPQPQTTLDSSIFFDMRTVYGEGQLLTELQNHVQTTLDQNPGFFRHLAQATLQSRPVFEKPRVDIKKFLVPIVGYLRVMALRYRIADANSLLRLKQLTGYGILAEDEAEELEEMYKFLMHLRIKWQVTLILDNDQPQNTIAVHNLTEIERVTLENITQQIARLLDRLKAVGN</sequence>
<feature type="domain" description="CBS" evidence="10">
    <location>
        <begin position="373"/>
        <end position="431"/>
    </location>
</feature>
<keyword evidence="5 7" id="KW-0129">CBS domain</keyword>
<keyword evidence="3 9" id="KW-0812">Transmembrane</keyword>
<dbReference type="Gene3D" id="3.10.580.10">
    <property type="entry name" value="CBS-domain"/>
    <property type="match status" value="1"/>
</dbReference>
<dbReference type="OrthoDB" id="9808528at2"/>
<dbReference type="Gene3D" id="3.30.450.20">
    <property type="entry name" value="PAS domain"/>
    <property type="match status" value="2"/>
</dbReference>
<dbReference type="RefSeq" id="WP_132699762.1">
    <property type="nucleotide sequence ID" value="NZ_SLZR01000002.1"/>
</dbReference>
<dbReference type="Pfam" id="PF00571">
    <property type="entry name" value="CBS"/>
    <property type="match status" value="2"/>
</dbReference>
<reference evidence="11 12" key="1">
    <citation type="submission" date="2019-03" db="EMBL/GenBank/DDBJ databases">
        <title>Genomic Encyclopedia of Archaeal and Bacterial Type Strains, Phase II (KMG-II): from individual species to whole genera.</title>
        <authorList>
            <person name="Goeker M."/>
        </authorList>
    </citation>
    <scope>NUCLEOTIDE SEQUENCE [LARGE SCALE GENOMIC DNA]</scope>
    <source>
        <strain evidence="11 12">DSM 15388</strain>
    </source>
</reference>
<feature type="transmembrane region" description="Helical" evidence="9">
    <location>
        <begin position="196"/>
        <end position="215"/>
    </location>
</feature>
<evidence type="ECO:0000256" key="7">
    <source>
        <dbReference type="PROSITE-ProRule" id="PRU00703"/>
    </source>
</evidence>
<gene>
    <name evidence="11" type="ORF">BCF53_102142</name>
</gene>
<organism evidence="11 12">
    <name type="scientific">Reinekea marinisedimentorum</name>
    <dbReference type="NCBI Taxonomy" id="230495"/>
    <lineage>
        <taxon>Bacteria</taxon>
        <taxon>Pseudomonadati</taxon>
        <taxon>Pseudomonadota</taxon>
        <taxon>Gammaproteobacteria</taxon>
        <taxon>Oceanospirillales</taxon>
        <taxon>Saccharospirillaceae</taxon>
        <taxon>Reinekea</taxon>
    </lineage>
</organism>
<evidence type="ECO:0000256" key="2">
    <source>
        <dbReference type="ARBA" id="ARBA00022475"/>
    </source>
</evidence>
<dbReference type="Proteomes" id="UP000295793">
    <property type="component" value="Unassembled WGS sequence"/>
</dbReference>
<evidence type="ECO:0000313" key="12">
    <source>
        <dbReference type="Proteomes" id="UP000295793"/>
    </source>
</evidence>